<name>A0AAW1DM42_9HEMI</name>
<dbReference type="EMBL" id="JAPXFL010000001">
    <property type="protein sequence ID" value="KAK9511993.1"/>
    <property type="molecule type" value="Genomic_DNA"/>
</dbReference>
<sequence length="130" mass="14634">MSDRETEKEKDIAQSSAEDADKEVQKEVSEECSCDPECHQELLSGAFQEEEGQSNKKRKPRASKITKAIFVSTPKKEVQEKKSRVKESKTEEPMSEINFKNLKGLAVFAKWPNSGCYYPGIIEGLDNSDS</sequence>
<proteinExistence type="predicted"/>
<feature type="compositionally biased region" description="Basic and acidic residues" evidence="1">
    <location>
        <begin position="1"/>
        <end position="12"/>
    </location>
</feature>
<feature type="compositionally biased region" description="Basic residues" evidence="1">
    <location>
        <begin position="55"/>
        <end position="64"/>
    </location>
</feature>
<feature type="region of interest" description="Disordered" evidence="1">
    <location>
        <begin position="1"/>
        <end position="93"/>
    </location>
</feature>
<reference evidence="2 3" key="1">
    <citation type="submission" date="2022-12" db="EMBL/GenBank/DDBJ databases">
        <title>Chromosome-level genome assembly of true bugs.</title>
        <authorList>
            <person name="Ma L."/>
            <person name="Li H."/>
        </authorList>
    </citation>
    <scope>NUCLEOTIDE SEQUENCE [LARGE SCALE GENOMIC DNA]</scope>
    <source>
        <strain evidence="2">Lab_2022b</strain>
    </source>
</reference>
<protein>
    <submittedName>
        <fullName evidence="2">Uncharacterized protein</fullName>
    </submittedName>
</protein>
<gene>
    <name evidence="2" type="ORF">O3M35_000540</name>
</gene>
<accession>A0AAW1DM42</accession>
<organism evidence="2 3">
    <name type="scientific">Rhynocoris fuscipes</name>
    <dbReference type="NCBI Taxonomy" id="488301"/>
    <lineage>
        <taxon>Eukaryota</taxon>
        <taxon>Metazoa</taxon>
        <taxon>Ecdysozoa</taxon>
        <taxon>Arthropoda</taxon>
        <taxon>Hexapoda</taxon>
        <taxon>Insecta</taxon>
        <taxon>Pterygota</taxon>
        <taxon>Neoptera</taxon>
        <taxon>Paraneoptera</taxon>
        <taxon>Hemiptera</taxon>
        <taxon>Heteroptera</taxon>
        <taxon>Panheteroptera</taxon>
        <taxon>Cimicomorpha</taxon>
        <taxon>Reduviidae</taxon>
        <taxon>Harpactorinae</taxon>
        <taxon>Harpactorini</taxon>
        <taxon>Rhynocoris</taxon>
    </lineage>
</organism>
<dbReference type="AlphaFoldDB" id="A0AAW1DM42"/>
<comment type="caution">
    <text evidence="2">The sequence shown here is derived from an EMBL/GenBank/DDBJ whole genome shotgun (WGS) entry which is preliminary data.</text>
</comment>
<feature type="compositionally biased region" description="Basic and acidic residues" evidence="1">
    <location>
        <begin position="74"/>
        <end position="92"/>
    </location>
</feature>
<evidence type="ECO:0000256" key="1">
    <source>
        <dbReference type="SAM" id="MobiDB-lite"/>
    </source>
</evidence>
<keyword evidence="3" id="KW-1185">Reference proteome</keyword>
<evidence type="ECO:0000313" key="3">
    <source>
        <dbReference type="Proteomes" id="UP001461498"/>
    </source>
</evidence>
<dbReference type="Proteomes" id="UP001461498">
    <property type="component" value="Unassembled WGS sequence"/>
</dbReference>
<evidence type="ECO:0000313" key="2">
    <source>
        <dbReference type="EMBL" id="KAK9511993.1"/>
    </source>
</evidence>